<evidence type="ECO:0000313" key="1">
    <source>
        <dbReference type="EMBL" id="MBB2499970.1"/>
    </source>
</evidence>
<dbReference type="EMBL" id="JACJHR010000014">
    <property type="protein sequence ID" value="MBB2499970.1"/>
    <property type="molecule type" value="Genomic_DNA"/>
</dbReference>
<proteinExistence type="predicted"/>
<name>A0A8E1VXB4_9PSEU</name>
<comment type="caution">
    <text evidence="1">The sequence shown here is derived from an EMBL/GenBank/DDBJ whole genome shotgun (WGS) entry which is preliminary data.</text>
</comment>
<dbReference type="RefSeq" id="WP_183123843.1">
    <property type="nucleotide sequence ID" value="NZ_JACJHR010000014.1"/>
</dbReference>
<sequence>MTDQLSPWAEIEVRNRLGACRQAQGAEEAAREQFDLAAAVMTEAN</sequence>
<reference evidence="1 2" key="1">
    <citation type="submission" date="2020-08" db="EMBL/GenBank/DDBJ databases">
        <title>Amycolatopsis echigonensis JCM 21831.</title>
        <authorList>
            <person name="Tedsree N."/>
            <person name="Kuncharoen N."/>
            <person name="Likhitwitayawuid K."/>
            <person name="Tanasupawat S."/>
        </authorList>
    </citation>
    <scope>NUCLEOTIDE SEQUENCE [LARGE SCALE GENOMIC DNA]</scope>
    <source>
        <strain evidence="1 2">JCM 21831</strain>
    </source>
</reference>
<dbReference type="Proteomes" id="UP000550260">
    <property type="component" value="Unassembled WGS sequence"/>
</dbReference>
<evidence type="ECO:0000313" key="2">
    <source>
        <dbReference type="Proteomes" id="UP000550260"/>
    </source>
</evidence>
<organism evidence="1 2">
    <name type="scientific">Amycolatopsis echigonensis</name>
    <dbReference type="NCBI Taxonomy" id="2576905"/>
    <lineage>
        <taxon>Bacteria</taxon>
        <taxon>Bacillati</taxon>
        <taxon>Actinomycetota</taxon>
        <taxon>Actinomycetes</taxon>
        <taxon>Pseudonocardiales</taxon>
        <taxon>Pseudonocardiaceae</taxon>
        <taxon>Amycolatopsis</taxon>
    </lineage>
</organism>
<gene>
    <name evidence="1" type="ORF">H5411_12640</name>
</gene>
<dbReference type="AlphaFoldDB" id="A0A8E1VXB4"/>
<protein>
    <submittedName>
        <fullName evidence="1">Uncharacterized protein</fullName>
    </submittedName>
</protein>
<accession>A0A8E1VXB4</accession>